<evidence type="ECO:0008006" key="5">
    <source>
        <dbReference type="Google" id="ProtNLM"/>
    </source>
</evidence>
<name>A0ABM7Y9Q6_9PROT</name>
<keyword evidence="2" id="KW-0732">Signal</keyword>
<dbReference type="PANTHER" id="PTHR43019">
    <property type="entry name" value="SERINE ENDOPROTEASE DEGS"/>
    <property type="match status" value="1"/>
</dbReference>
<dbReference type="PRINTS" id="PR00834">
    <property type="entry name" value="PROTEASES2C"/>
</dbReference>
<sequence length="366" mass="37852">MTRPLILGLLLLPALAATPALGQTETFRVYNRTPAPATALHAVRSGRPDWGSNLLNRGPLAPGAFFALRPSEAAGCRFDLRMVLESGQEVVRRNADICADRNVAMALAPAAAPPPVAQRAPPGAPAPDGKPAPLPGGVAAGPGTAPGAMPGPRPNPNARASTGTGFVVGPEQVLTNHHVIEGCSRILVRTADGRTMPGQVPAADARRDLALVRVAGSPGPVLAFRANPVRRGESVVTYGFPLAGLLSSGPTLTTGEVSALAGLNDNPTQFQISAPVQQGNSGGPLLDRQGHVIGVIVSKLNAARVAQRTGDIPQNVNFAVKGTEAVDFLRRNNVTPVLRESPSGERPAVDVGEQAHASTVFIRCER</sequence>
<protein>
    <recommendedName>
        <fullName evidence="5">Serine protease</fullName>
    </recommendedName>
</protein>
<accession>A0ABM7Y9Q6</accession>
<dbReference type="Gene3D" id="2.40.10.10">
    <property type="entry name" value="Trypsin-like serine proteases"/>
    <property type="match status" value="2"/>
</dbReference>
<organism evidence="3 4">
    <name type="scientific">Roseomonas fluvialis</name>
    <dbReference type="NCBI Taxonomy" id="1750527"/>
    <lineage>
        <taxon>Bacteria</taxon>
        <taxon>Pseudomonadati</taxon>
        <taxon>Pseudomonadota</taxon>
        <taxon>Alphaproteobacteria</taxon>
        <taxon>Acetobacterales</taxon>
        <taxon>Roseomonadaceae</taxon>
        <taxon>Roseomonas</taxon>
    </lineage>
</organism>
<feature type="signal peptide" evidence="2">
    <location>
        <begin position="1"/>
        <end position="22"/>
    </location>
</feature>
<reference evidence="3 4" key="1">
    <citation type="journal article" date="2016" name="Microbes Environ.">
        <title>Phylogenetically diverse aerobic anoxygenic phototrophic bacteria isolated from epilithic biofilms in Tama river, Japan.</title>
        <authorList>
            <person name="Hirose S."/>
            <person name="Matsuura K."/>
            <person name="Haruta S."/>
        </authorList>
    </citation>
    <scope>NUCLEOTIDE SEQUENCE [LARGE SCALE GENOMIC DNA]</scope>
    <source>
        <strain evidence="3 4">S08</strain>
    </source>
</reference>
<feature type="compositionally biased region" description="Pro residues" evidence="1">
    <location>
        <begin position="111"/>
        <end position="134"/>
    </location>
</feature>
<evidence type="ECO:0000256" key="2">
    <source>
        <dbReference type="SAM" id="SignalP"/>
    </source>
</evidence>
<dbReference type="InterPro" id="IPR043504">
    <property type="entry name" value="Peptidase_S1_PA_chymotrypsin"/>
</dbReference>
<feature type="chain" id="PRO_5046771044" description="Serine protease" evidence="2">
    <location>
        <begin position="23"/>
        <end position="366"/>
    </location>
</feature>
<feature type="region of interest" description="Disordered" evidence="1">
    <location>
        <begin position="111"/>
        <end position="160"/>
    </location>
</feature>
<dbReference type="SUPFAM" id="SSF50494">
    <property type="entry name" value="Trypsin-like serine proteases"/>
    <property type="match status" value="1"/>
</dbReference>
<dbReference type="Pfam" id="PF13365">
    <property type="entry name" value="Trypsin_2"/>
    <property type="match status" value="1"/>
</dbReference>
<dbReference type="EMBL" id="AP025637">
    <property type="protein sequence ID" value="BDG74713.1"/>
    <property type="molecule type" value="Genomic_DNA"/>
</dbReference>
<dbReference type="Proteomes" id="UP000831327">
    <property type="component" value="Chromosome"/>
</dbReference>
<dbReference type="PANTHER" id="PTHR43019:SF23">
    <property type="entry name" value="PROTEASE DO-LIKE 5, CHLOROPLASTIC"/>
    <property type="match status" value="1"/>
</dbReference>
<evidence type="ECO:0000256" key="1">
    <source>
        <dbReference type="SAM" id="MobiDB-lite"/>
    </source>
</evidence>
<feature type="compositionally biased region" description="Low complexity" evidence="1">
    <location>
        <begin position="135"/>
        <end position="148"/>
    </location>
</feature>
<dbReference type="InterPro" id="IPR001940">
    <property type="entry name" value="Peptidase_S1C"/>
</dbReference>
<evidence type="ECO:0000313" key="3">
    <source>
        <dbReference type="EMBL" id="BDG74713.1"/>
    </source>
</evidence>
<keyword evidence="4" id="KW-1185">Reference proteome</keyword>
<evidence type="ECO:0000313" key="4">
    <source>
        <dbReference type="Proteomes" id="UP000831327"/>
    </source>
</evidence>
<dbReference type="RefSeq" id="WP_244408882.1">
    <property type="nucleotide sequence ID" value="NZ_AP025637.1"/>
</dbReference>
<dbReference type="InterPro" id="IPR009003">
    <property type="entry name" value="Peptidase_S1_PA"/>
</dbReference>
<gene>
    <name evidence="3" type="ORF">Rmf_46420</name>
</gene>
<proteinExistence type="predicted"/>